<dbReference type="InterPro" id="IPR000415">
    <property type="entry name" value="Nitroreductase-like"/>
</dbReference>
<protein>
    <submittedName>
        <fullName evidence="4">Nitroreductase</fullName>
    </submittedName>
</protein>
<dbReference type="Pfam" id="PF00881">
    <property type="entry name" value="Nitroreductase"/>
    <property type="match status" value="1"/>
</dbReference>
<proteinExistence type="inferred from homology"/>
<accession>A0A975F1M4</accession>
<dbReference type="PANTHER" id="PTHR43673:SF10">
    <property type="entry name" value="NADH DEHYDROGENASE_NAD(P)H NITROREDUCTASE XCC3605-RELATED"/>
    <property type="match status" value="1"/>
</dbReference>
<dbReference type="CDD" id="cd02136">
    <property type="entry name" value="PnbA_NfnB-like"/>
    <property type="match status" value="1"/>
</dbReference>
<dbReference type="PANTHER" id="PTHR43673">
    <property type="entry name" value="NAD(P)H NITROREDUCTASE YDGI-RELATED"/>
    <property type="match status" value="1"/>
</dbReference>
<keyword evidence="2" id="KW-0560">Oxidoreductase</keyword>
<dbReference type="AlphaFoldDB" id="A0A975F1M4"/>
<evidence type="ECO:0000259" key="3">
    <source>
        <dbReference type="Pfam" id="PF00881"/>
    </source>
</evidence>
<evidence type="ECO:0000313" key="5">
    <source>
        <dbReference type="Proteomes" id="UP000671995"/>
    </source>
</evidence>
<evidence type="ECO:0000256" key="2">
    <source>
        <dbReference type="ARBA" id="ARBA00023002"/>
    </source>
</evidence>
<comment type="similarity">
    <text evidence="1">Belongs to the nitroreductase family.</text>
</comment>
<reference evidence="4" key="1">
    <citation type="submission" date="2020-05" db="EMBL/GenBank/DDBJ databases">
        <authorList>
            <person name="Zeng H."/>
            <person name="Chan Y.K."/>
            <person name="Watt R.M."/>
        </authorList>
    </citation>
    <scope>NUCLEOTIDE SEQUENCE</scope>
    <source>
        <strain evidence="4">ATCC 700773</strain>
    </source>
</reference>
<evidence type="ECO:0000256" key="1">
    <source>
        <dbReference type="ARBA" id="ARBA00007118"/>
    </source>
</evidence>
<dbReference type="SUPFAM" id="SSF55469">
    <property type="entry name" value="FMN-dependent nitroreductase-like"/>
    <property type="match status" value="1"/>
</dbReference>
<dbReference type="RefSeq" id="WP_210117449.1">
    <property type="nucleotide sequence ID" value="NZ_CP054257.1"/>
</dbReference>
<organism evidence="4 5">
    <name type="scientific">Treponema parvum</name>
    <dbReference type="NCBI Taxonomy" id="138851"/>
    <lineage>
        <taxon>Bacteria</taxon>
        <taxon>Pseudomonadati</taxon>
        <taxon>Spirochaetota</taxon>
        <taxon>Spirochaetia</taxon>
        <taxon>Spirochaetales</taxon>
        <taxon>Treponemataceae</taxon>
        <taxon>Treponema</taxon>
    </lineage>
</organism>
<dbReference type="Gene3D" id="3.40.109.10">
    <property type="entry name" value="NADH Oxidase"/>
    <property type="match status" value="1"/>
</dbReference>
<dbReference type="Proteomes" id="UP000671995">
    <property type="component" value="Chromosome"/>
</dbReference>
<reference evidence="4" key="2">
    <citation type="journal article" date="2021" name="Microbiol. Resour. Announc.">
        <title>Complete Genome Sequences of Three Human Oral Treponema parvum Isolates.</title>
        <authorList>
            <person name="Zeng H."/>
            <person name="Watt R.M."/>
        </authorList>
    </citation>
    <scope>NUCLEOTIDE SEQUENCE</scope>
    <source>
        <strain evidence="4">ATCC 700773</strain>
    </source>
</reference>
<dbReference type="EMBL" id="CP054257">
    <property type="protein sequence ID" value="QTQ12738.1"/>
    <property type="molecule type" value="Genomic_DNA"/>
</dbReference>
<sequence>MENKVMDALLSRRSCRSYTGEMPTSEELKAILNAGLYAPSGKNNQTSVTVCVTDKAVRDKLSCLNAEVLGRDGDPFYRAPAVIAVLGDSTCPLYVQDGSLVMQNLMLASYSLGLATCWINRAYEVFRSLEGKKIKQGWKIPEQYEGIAFCIVGHASGAMDEAKPRRSGRIIFV</sequence>
<dbReference type="InterPro" id="IPR029479">
    <property type="entry name" value="Nitroreductase"/>
</dbReference>
<feature type="domain" description="Nitroreductase" evidence="3">
    <location>
        <begin position="10"/>
        <end position="154"/>
    </location>
</feature>
<dbReference type="GO" id="GO:0016491">
    <property type="term" value="F:oxidoreductase activity"/>
    <property type="evidence" value="ECO:0007669"/>
    <property type="project" value="UniProtKB-KW"/>
</dbReference>
<name>A0A975F1M4_9SPIR</name>
<gene>
    <name evidence="4" type="ORF">HRI96_11345</name>
</gene>
<evidence type="ECO:0000313" key="4">
    <source>
        <dbReference type="EMBL" id="QTQ12738.1"/>
    </source>
</evidence>